<dbReference type="AlphaFoldDB" id="A9DVW6"/>
<evidence type="ECO:0000256" key="1">
    <source>
        <dbReference type="SAM" id="Phobius"/>
    </source>
</evidence>
<accession>A9DVW6</accession>
<evidence type="ECO:0000313" key="2">
    <source>
        <dbReference type="EMBL" id="EDP96476.1"/>
    </source>
</evidence>
<sequence length="49" mass="5572">MKTIFIIAIIIIIIGCVFFAFLFPKGSKILGMPAEMFFKKDDSDEKDID</sequence>
<dbReference type="HOGENOM" id="CLU_3136818_0_0_10"/>
<dbReference type="STRING" id="391587.KAOT1_03667"/>
<keyword evidence="3" id="KW-1185">Reference proteome</keyword>
<dbReference type="PROSITE" id="PS51257">
    <property type="entry name" value="PROKAR_LIPOPROTEIN"/>
    <property type="match status" value="1"/>
</dbReference>
<protein>
    <submittedName>
        <fullName evidence="2">Uncharacterized protein</fullName>
    </submittedName>
</protein>
<proteinExistence type="predicted"/>
<organism evidence="2 3">
    <name type="scientific">Kordia algicida OT-1</name>
    <dbReference type="NCBI Taxonomy" id="391587"/>
    <lineage>
        <taxon>Bacteria</taxon>
        <taxon>Pseudomonadati</taxon>
        <taxon>Bacteroidota</taxon>
        <taxon>Flavobacteriia</taxon>
        <taxon>Flavobacteriales</taxon>
        <taxon>Flavobacteriaceae</taxon>
        <taxon>Kordia</taxon>
    </lineage>
</organism>
<keyword evidence="1" id="KW-0472">Membrane</keyword>
<dbReference type="RefSeq" id="WP_007093306.1">
    <property type="nucleotide sequence ID" value="NZ_CP142125.1"/>
</dbReference>
<evidence type="ECO:0000313" key="3">
    <source>
        <dbReference type="Proteomes" id="UP000002945"/>
    </source>
</evidence>
<dbReference type="EMBL" id="ABIB01000004">
    <property type="protein sequence ID" value="EDP96476.1"/>
    <property type="molecule type" value="Genomic_DNA"/>
</dbReference>
<gene>
    <name evidence="2" type="ORF">KAOT1_03667</name>
</gene>
<comment type="caution">
    <text evidence="2">The sequence shown here is derived from an EMBL/GenBank/DDBJ whole genome shotgun (WGS) entry which is preliminary data.</text>
</comment>
<feature type="transmembrane region" description="Helical" evidence="1">
    <location>
        <begin position="6"/>
        <end position="23"/>
    </location>
</feature>
<keyword evidence="1" id="KW-0812">Transmembrane</keyword>
<keyword evidence="1" id="KW-1133">Transmembrane helix</keyword>
<name>A9DVW6_9FLAO</name>
<reference evidence="2 3" key="1">
    <citation type="journal article" date="2011" name="J. Bacteriol.">
        <title>Genome sequence of the algicidal bacterium Kordia algicida OT-1.</title>
        <authorList>
            <person name="Lee H.S."/>
            <person name="Kang S.G."/>
            <person name="Kwon K.K."/>
            <person name="Lee J.H."/>
            <person name="Kim S.J."/>
        </authorList>
    </citation>
    <scope>NUCLEOTIDE SEQUENCE [LARGE SCALE GENOMIC DNA]</scope>
    <source>
        <strain evidence="2 3">OT-1</strain>
    </source>
</reference>
<dbReference type="Proteomes" id="UP000002945">
    <property type="component" value="Unassembled WGS sequence"/>
</dbReference>